<keyword evidence="4" id="KW-1185">Reference proteome</keyword>
<keyword evidence="3" id="KW-0378">Hydrolase</keyword>
<dbReference type="InterPro" id="IPR053844">
    <property type="entry name" value="AH_C"/>
</dbReference>
<reference evidence="3 4" key="1">
    <citation type="submission" date="2021-04" db="EMBL/GenBank/DDBJ databases">
        <title>Magnetospirillum sulfuroxidans sp. nov., a facultative chemolithoautotrophic sulfur-oxidizing alphaproteobacterium isolated from freshwater sediment and proposals for Paramagetospirillum gen. nov., and Magnetospirillaceae fam. nov.</title>
        <authorList>
            <person name="Koziaeva V."/>
            <person name="Geelhoed J.S."/>
            <person name="Sorokin D.Y."/>
            <person name="Grouzdev D.S."/>
        </authorList>
    </citation>
    <scope>NUCLEOTIDE SEQUENCE [LARGE SCALE GENOMIC DNA]</scope>
    <source>
        <strain evidence="3 4">J10</strain>
    </source>
</reference>
<dbReference type="Pfam" id="PF21986">
    <property type="entry name" value="AH_C"/>
    <property type="match status" value="1"/>
</dbReference>
<dbReference type="Gene3D" id="3.90.1300.10">
    <property type="entry name" value="Amidase signature (AS) domain"/>
    <property type="match status" value="1"/>
</dbReference>
<dbReference type="Gene3D" id="1.20.58.1700">
    <property type="match status" value="1"/>
</dbReference>
<dbReference type="RefSeq" id="WP_211547227.1">
    <property type="nucleotide sequence ID" value="NZ_JAGTUF010000004.1"/>
</dbReference>
<dbReference type="InterPro" id="IPR036928">
    <property type="entry name" value="AS_sf"/>
</dbReference>
<evidence type="ECO:0000259" key="1">
    <source>
        <dbReference type="Pfam" id="PF01425"/>
    </source>
</evidence>
<dbReference type="EC" id="3.5.1.54" evidence="3"/>
<dbReference type="Proteomes" id="UP000680714">
    <property type="component" value="Unassembled WGS sequence"/>
</dbReference>
<gene>
    <name evidence="3" type="primary">atzF</name>
    <name evidence="3" type="ORF">KEC16_06965</name>
</gene>
<organism evidence="3 4">
    <name type="scientific">Magnetospirillum sulfuroxidans</name>
    <dbReference type="NCBI Taxonomy" id="611300"/>
    <lineage>
        <taxon>Bacteria</taxon>
        <taxon>Pseudomonadati</taxon>
        <taxon>Pseudomonadota</taxon>
        <taxon>Alphaproteobacteria</taxon>
        <taxon>Rhodospirillales</taxon>
        <taxon>Rhodospirillaceae</taxon>
        <taxon>Magnetospirillum</taxon>
    </lineage>
</organism>
<dbReference type="Gene3D" id="3.10.490.10">
    <property type="entry name" value="Gamma-glutamyl cyclotransferase-like"/>
    <property type="match status" value="1"/>
</dbReference>
<dbReference type="InterPro" id="IPR000120">
    <property type="entry name" value="Amidase"/>
</dbReference>
<comment type="caution">
    <text evidence="3">The sequence shown here is derived from an EMBL/GenBank/DDBJ whole genome shotgun (WGS) entry which is preliminary data.</text>
</comment>
<evidence type="ECO:0000259" key="2">
    <source>
        <dbReference type="Pfam" id="PF21986"/>
    </source>
</evidence>
<evidence type="ECO:0000313" key="3">
    <source>
        <dbReference type="EMBL" id="MBR9971449.1"/>
    </source>
</evidence>
<evidence type="ECO:0000313" key="4">
    <source>
        <dbReference type="Proteomes" id="UP000680714"/>
    </source>
</evidence>
<dbReference type="GO" id="GO:0004039">
    <property type="term" value="F:allophanate hydrolase activity"/>
    <property type="evidence" value="ECO:0007669"/>
    <property type="project" value="UniProtKB-EC"/>
</dbReference>
<dbReference type="SUPFAM" id="SSF75304">
    <property type="entry name" value="Amidase signature (AS) enzymes"/>
    <property type="match status" value="1"/>
</dbReference>
<dbReference type="Pfam" id="PF01425">
    <property type="entry name" value="Amidase"/>
    <property type="match status" value="1"/>
</dbReference>
<dbReference type="PANTHER" id="PTHR11895">
    <property type="entry name" value="TRANSAMIDASE"/>
    <property type="match status" value="1"/>
</dbReference>
<dbReference type="NCBIfam" id="TIGR02713">
    <property type="entry name" value="allophanate_hyd"/>
    <property type="match status" value="1"/>
</dbReference>
<dbReference type="PANTHER" id="PTHR11895:SF169">
    <property type="entry name" value="GLUTAMYL-TRNA(GLN) AMIDOTRANSFERASE"/>
    <property type="match status" value="1"/>
</dbReference>
<feature type="domain" description="Amidase" evidence="1">
    <location>
        <begin position="45"/>
        <end position="428"/>
    </location>
</feature>
<dbReference type="InterPro" id="IPR023631">
    <property type="entry name" value="Amidase_dom"/>
</dbReference>
<name>A0ABS5IAW3_9PROT</name>
<protein>
    <submittedName>
        <fullName evidence="3">Allophanate hydrolase</fullName>
        <ecNumber evidence="3">3.5.1.54</ecNumber>
    </submittedName>
</protein>
<dbReference type="NCBIfam" id="NF006043">
    <property type="entry name" value="PRK08186.1"/>
    <property type="match status" value="1"/>
</dbReference>
<sequence>MQSLDIASLSAGYGAGTLTPAHVLDTVYARIDQQGERPVWITLVAKADALAQLAAAPKGKLWGIPFAVKDNIDVAGLPTTAGCPDFAYVPSRSAHVVEALQAEGAILIGKTNLDQFATGLVGTRSPYGICSSVFSADHISGGSSAGSAVAVAAGLVSFSLGTDTAGSGRVPAAFNNIVGLKPSKGLLSNRGLVPACRSLDCISIFATTCADALAVLAVTGRPDPEDAFSRSAPQATQTAAWPDGFRFGVPAGRLEFFGDDQAESLFHRAVERLRAIGGMPVEIDFTPFSQCAQLLYSGPWVAERLAAIEDFATARPDCLHEVVRGIILSAKGLSAVDSFKGLYRLAELIRQAEAQWAKMEVLLLPTTGTTYRIDEVLADPVKLNSNLGVYTNFVNLMDLSAIALPAGFRPNGLPFGVTLLGRAFADGKIAALADRLHRALPTATLAATPIPLATTPPIPVDAAAAGTITVAVVGAHLSGQPLHHQLSDRDARLRATCRTAPGYSLYALAKTQPAKPGLVFDGHGAGAIEVEIYEMDAAAFGSFVALIPPPLGIGTVTLADGATVKGFLCESHAIEGATDITRHGGWRAWLASP</sequence>
<dbReference type="InterPro" id="IPR014085">
    <property type="entry name" value="Allophanate_hydrolase"/>
</dbReference>
<dbReference type="EMBL" id="JAGTUF010000004">
    <property type="protein sequence ID" value="MBR9971449.1"/>
    <property type="molecule type" value="Genomic_DNA"/>
</dbReference>
<feature type="domain" description="Allophanate hydrolase C-terminal" evidence="2">
    <location>
        <begin position="468"/>
        <end position="591"/>
    </location>
</feature>
<proteinExistence type="predicted"/>
<accession>A0ABS5IAW3</accession>